<keyword evidence="2" id="KW-1133">Transmembrane helix</keyword>
<keyword evidence="2" id="KW-0472">Membrane</keyword>
<sequence>MPTGKVSTASSAAGAAALACSTASATSPAASSAASSSASGSSATCWCFLACFLLFLLSSASVAFFFLPLDAFSDTGSWSSSAASALRFDFLPAFFAIATPSSASASATTSSAAGSPFLDFLLLTFLSRLPSAGTFLDFLTGFASSASGTASLLLRSPPSTASAPSAASAKAFLFLSLPYFSAPPLHFLEIKKKMIKERVVSSPARTFSGKGKTTPHEKFVTNTQKASHRT</sequence>
<accession>A0AAE1LC79</accession>
<keyword evidence="2" id="KW-0812">Transmembrane</keyword>
<gene>
    <name evidence="3" type="ORF">KUF71_022882</name>
</gene>
<comment type="caution">
    <text evidence="3">The sequence shown here is derived from an EMBL/GenBank/DDBJ whole genome shotgun (WGS) entry which is preliminary data.</text>
</comment>
<evidence type="ECO:0000256" key="1">
    <source>
        <dbReference type="SAM" id="MobiDB-lite"/>
    </source>
</evidence>
<feature type="transmembrane region" description="Helical" evidence="2">
    <location>
        <begin position="43"/>
        <end position="67"/>
    </location>
</feature>
<feature type="compositionally biased region" description="Polar residues" evidence="1">
    <location>
        <begin position="220"/>
        <end position="230"/>
    </location>
</feature>
<dbReference type="EMBL" id="JAHWGI010000321">
    <property type="protein sequence ID" value="KAK3913414.1"/>
    <property type="molecule type" value="Genomic_DNA"/>
</dbReference>
<evidence type="ECO:0000313" key="3">
    <source>
        <dbReference type="EMBL" id="KAK3913414.1"/>
    </source>
</evidence>
<reference evidence="3" key="2">
    <citation type="journal article" date="2023" name="BMC Genomics">
        <title>Pest status, molecular evolution, and epigenetic factors derived from the genome assembly of Frankliniella fusca, a thysanopteran phytovirus vector.</title>
        <authorList>
            <person name="Catto M.A."/>
            <person name="Labadie P.E."/>
            <person name="Jacobson A.L."/>
            <person name="Kennedy G.G."/>
            <person name="Srinivasan R."/>
            <person name="Hunt B.G."/>
        </authorList>
    </citation>
    <scope>NUCLEOTIDE SEQUENCE</scope>
    <source>
        <strain evidence="3">PL_HMW_Pooled</strain>
    </source>
</reference>
<protein>
    <submittedName>
        <fullName evidence="3">Uncharacterized protein</fullName>
    </submittedName>
</protein>
<proteinExistence type="predicted"/>
<dbReference type="AlphaFoldDB" id="A0AAE1LC79"/>
<reference evidence="3" key="1">
    <citation type="submission" date="2021-07" db="EMBL/GenBank/DDBJ databases">
        <authorList>
            <person name="Catto M.A."/>
            <person name="Jacobson A."/>
            <person name="Kennedy G."/>
            <person name="Labadie P."/>
            <person name="Hunt B.G."/>
            <person name="Srinivasan R."/>
        </authorList>
    </citation>
    <scope>NUCLEOTIDE SEQUENCE</scope>
    <source>
        <strain evidence="3">PL_HMW_Pooled</strain>
        <tissue evidence="3">Head</tissue>
    </source>
</reference>
<dbReference type="PROSITE" id="PS51257">
    <property type="entry name" value="PROKAR_LIPOPROTEIN"/>
    <property type="match status" value="1"/>
</dbReference>
<organism evidence="3 4">
    <name type="scientific">Frankliniella fusca</name>
    <dbReference type="NCBI Taxonomy" id="407009"/>
    <lineage>
        <taxon>Eukaryota</taxon>
        <taxon>Metazoa</taxon>
        <taxon>Ecdysozoa</taxon>
        <taxon>Arthropoda</taxon>
        <taxon>Hexapoda</taxon>
        <taxon>Insecta</taxon>
        <taxon>Pterygota</taxon>
        <taxon>Neoptera</taxon>
        <taxon>Paraneoptera</taxon>
        <taxon>Thysanoptera</taxon>
        <taxon>Terebrantia</taxon>
        <taxon>Thripoidea</taxon>
        <taxon>Thripidae</taxon>
        <taxon>Frankliniella</taxon>
    </lineage>
</organism>
<keyword evidence="4" id="KW-1185">Reference proteome</keyword>
<name>A0AAE1LC79_9NEOP</name>
<evidence type="ECO:0000256" key="2">
    <source>
        <dbReference type="SAM" id="Phobius"/>
    </source>
</evidence>
<dbReference type="Proteomes" id="UP001219518">
    <property type="component" value="Unassembled WGS sequence"/>
</dbReference>
<evidence type="ECO:0000313" key="4">
    <source>
        <dbReference type="Proteomes" id="UP001219518"/>
    </source>
</evidence>
<feature type="region of interest" description="Disordered" evidence="1">
    <location>
        <begin position="205"/>
        <end position="230"/>
    </location>
</feature>